<dbReference type="PANTHER" id="PTHR30349">
    <property type="entry name" value="PHAGE INTEGRASE-RELATED"/>
    <property type="match status" value="1"/>
</dbReference>
<dbReference type="InterPro" id="IPR050090">
    <property type="entry name" value="Tyrosine_recombinase_XerCD"/>
</dbReference>
<evidence type="ECO:0000313" key="6">
    <source>
        <dbReference type="Proteomes" id="UP000270673"/>
    </source>
</evidence>
<evidence type="ECO:0000259" key="4">
    <source>
        <dbReference type="PROSITE" id="PS51898"/>
    </source>
</evidence>
<evidence type="ECO:0000256" key="3">
    <source>
        <dbReference type="ARBA" id="ARBA00023172"/>
    </source>
</evidence>
<evidence type="ECO:0000256" key="1">
    <source>
        <dbReference type="ARBA" id="ARBA00008857"/>
    </source>
</evidence>
<evidence type="ECO:0000256" key="2">
    <source>
        <dbReference type="ARBA" id="ARBA00023125"/>
    </source>
</evidence>
<sequence length="415" mass="48616">MATFKFLLYKSNVKRDGLYPVCLRVTKDRKLKYISLNLYASEEQWSEEASRFKNNKRLNPKHGDLNALLNHYEERKDSLVRKLAENRVNWTLNQFEELFLGASKKGKIYDYWLKQIEHQKAINRIGNARSYKACLHILEKYDKKIKERLFSEIDLKYVNNLNTALIKDGCCGNTRFGYIKAVRLMWNKAMKDNEAPEDAYPFGKGGFSVNSLKEETRKRYLTDEDLILIKESPQQNPTLEYTRRLFLFSYYCWGMSFQDMAYLTTRNIEKLEGGYHIVYKRRKLKNQKEAKNLKVVITADVQETLDWFKKNTILTGDYLLPIVTIDHEGEKLYNHVLARSRRFNLNLAKLGEVLGIKTLKLTSYVARHTMAMVLQRKKVAREVISQVLGHTNLATTNVYLDSFDTNVLDEVAKLL</sequence>
<dbReference type="Pfam" id="PF13102">
    <property type="entry name" value="Phage_int_SAM_5"/>
    <property type="match status" value="1"/>
</dbReference>
<keyword evidence="2" id="KW-0238">DNA-binding</keyword>
<dbReference type="InterPro" id="IPR035386">
    <property type="entry name" value="Arm-DNA-bind_5"/>
</dbReference>
<dbReference type="PROSITE" id="PS51898">
    <property type="entry name" value="TYR_RECOMBINASE"/>
    <property type="match status" value="1"/>
</dbReference>
<accession>A0A3S9VYP2</accession>
<dbReference type="GO" id="GO:0015074">
    <property type="term" value="P:DNA integration"/>
    <property type="evidence" value="ECO:0007669"/>
    <property type="project" value="InterPro"/>
</dbReference>
<keyword evidence="3" id="KW-0233">DNA recombination</keyword>
<dbReference type="PANTHER" id="PTHR30349:SF64">
    <property type="entry name" value="PROPHAGE INTEGRASE INTD-RELATED"/>
    <property type="match status" value="1"/>
</dbReference>
<dbReference type="InterPro" id="IPR013762">
    <property type="entry name" value="Integrase-like_cat_sf"/>
</dbReference>
<proteinExistence type="inferred from homology"/>
<gene>
    <name evidence="5" type="ORF">D8S85_20200</name>
</gene>
<dbReference type="GO" id="GO:0003677">
    <property type="term" value="F:DNA binding"/>
    <property type="evidence" value="ECO:0007669"/>
    <property type="project" value="UniProtKB-KW"/>
</dbReference>
<organism evidence="5 6">
    <name type="scientific">Butyricimonas faecalis</name>
    <dbReference type="NCBI Taxonomy" id="2093856"/>
    <lineage>
        <taxon>Bacteria</taxon>
        <taxon>Pseudomonadati</taxon>
        <taxon>Bacteroidota</taxon>
        <taxon>Bacteroidia</taxon>
        <taxon>Bacteroidales</taxon>
        <taxon>Odoribacteraceae</taxon>
        <taxon>Butyricimonas</taxon>
    </lineage>
</organism>
<dbReference type="AlphaFoldDB" id="A0A3S9VYP2"/>
<dbReference type="KEGG" id="buy:D8S85_20200"/>
<dbReference type="GO" id="GO:0006310">
    <property type="term" value="P:DNA recombination"/>
    <property type="evidence" value="ECO:0007669"/>
    <property type="project" value="UniProtKB-KW"/>
</dbReference>
<dbReference type="Gene3D" id="1.10.443.10">
    <property type="entry name" value="Intergrase catalytic core"/>
    <property type="match status" value="1"/>
</dbReference>
<dbReference type="InterPro" id="IPR002104">
    <property type="entry name" value="Integrase_catalytic"/>
</dbReference>
<dbReference type="Pfam" id="PF00589">
    <property type="entry name" value="Phage_integrase"/>
    <property type="match status" value="1"/>
</dbReference>
<dbReference type="InterPro" id="IPR011010">
    <property type="entry name" value="DNA_brk_join_enz"/>
</dbReference>
<dbReference type="Gene3D" id="1.10.150.130">
    <property type="match status" value="1"/>
</dbReference>
<dbReference type="EMBL" id="CP032819">
    <property type="protein sequence ID" value="AZS31642.1"/>
    <property type="molecule type" value="Genomic_DNA"/>
</dbReference>
<feature type="domain" description="Tyr recombinase" evidence="4">
    <location>
        <begin position="216"/>
        <end position="413"/>
    </location>
</feature>
<comment type="similarity">
    <text evidence="1">Belongs to the 'phage' integrase family.</text>
</comment>
<dbReference type="InterPro" id="IPR010998">
    <property type="entry name" value="Integrase_recombinase_N"/>
</dbReference>
<dbReference type="RefSeq" id="WP_106624071.1">
    <property type="nucleotide sequence ID" value="NZ_CP032819.1"/>
</dbReference>
<name>A0A3S9VYP2_9BACT</name>
<dbReference type="Proteomes" id="UP000270673">
    <property type="component" value="Chromosome"/>
</dbReference>
<dbReference type="SUPFAM" id="SSF56349">
    <property type="entry name" value="DNA breaking-rejoining enzymes"/>
    <property type="match status" value="1"/>
</dbReference>
<dbReference type="OrthoDB" id="1094492at2"/>
<reference evidence="5 6" key="1">
    <citation type="submission" date="2018-10" db="EMBL/GenBank/DDBJ databases">
        <title>Butyricimonas faecalis sp. nov., isolated from human faeces and emended description of the genus Butyricimonas.</title>
        <authorList>
            <person name="Le Roy T."/>
            <person name="Van der Smissen P."/>
            <person name="Paquot A."/>
            <person name="Delzenne N."/>
            <person name="Muccioli G."/>
            <person name="Collet J.-F."/>
            <person name="Cani P.D."/>
        </authorList>
    </citation>
    <scope>NUCLEOTIDE SEQUENCE [LARGE SCALE GENOMIC DNA]</scope>
    <source>
        <strain evidence="5 6">H184</strain>
    </source>
</reference>
<keyword evidence="6" id="KW-1185">Reference proteome</keyword>
<protein>
    <submittedName>
        <fullName evidence="5">Site-specific integrase</fullName>
    </submittedName>
</protein>
<dbReference type="InterPro" id="IPR025269">
    <property type="entry name" value="SAM-like_dom"/>
</dbReference>
<dbReference type="Pfam" id="PF17293">
    <property type="entry name" value="Arm-DNA-bind_5"/>
    <property type="match status" value="1"/>
</dbReference>
<evidence type="ECO:0000313" key="5">
    <source>
        <dbReference type="EMBL" id="AZS31642.1"/>
    </source>
</evidence>